<name>A0AAN8PDT1_PATCE</name>
<accession>A0AAN8PDT1</accession>
<evidence type="ECO:0000256" key="1">
    <source>
        <dbReference type="SAM" id="MobiDB-lite"/>
    </source>
</evidence>
<evidence type="ECO:0000313" key="3">
    <source>
        <dbReference type="Proteomes" id="UP001347796"/>
    </source>
</evidence>
<sequence>MITAQSGGHKVTRNFSHFKRDNVNPEVTFQEEGEDDNNFQNMEDEYHHNNHQQNNQHQQEIDLPILKDVRKSTRRKKITYKI</sequence>
<dbReference type="Proteomes" id="UP001347796">
    <property type="component" value="Unassembled WGS sequence"/>
</dbReference>
<dbReference type="EMBL" id="JAZGQO010000011">
    <property type="protein sequence ID" value="KAK6173909.1"/>
    <property type="molecule type" value="Genomic_DNA"/>
</dbReference>
<organism evidence="2 3">
    <name type="scientific">Patella caerulea</name>
    <name type="common">Rayed Mediterranean limpet</name>
    <dbReference type="NCBI Taxonomy" id="87958"/>
    <lineage>
        <taxon>Eukaryota</taxon>
        <taxon>Metazoa</taxon>
        <taxon>Spiralia</taxon>
        <taxon>Lophotrochozoa</taxon>
        <taxon>Mollusca</taxon>
        <taxon>Gastropoda</taxon>
        <taxon>Patellogastropoda</taxon>
        <taxon>Patelloidea</taxon>
        <taxon>Patellidae</taxon>
        <taxon>Patella</taxon>
    </lineage>
</organism>
<comment type="caution">
    <text evidence="2">The sequence shown here is derived from an EMBL/GenBank/DDBJ whole genome shotgun (WGS) entry which is preliminary data.</text>
</comment>
<proteinExistence type="predicted"/>
<dbReference type="AlphaFoldDB" id="A0AAN8PDT1"/>
<protein>
    <submittedName>
        <fullName evidence="2">Uncharacterized protein</fullName>
    </submittedName>
</protein>
<keyword evidence="3" id="KW-1185">Reference proteome</keyword>
<feature type="region of interest" description="Disordered" evidence="1">
    <location>
        <begin position="1"/>
        <end position="24"/>
    </location>
</feature>
<gene>
    <name evidence="2" type="ORF">SNE40_017282</name>
</gene>
<evidence type="ECO:0000313" key="2">
    <source>
        <dbReference type="EMBL" id="KAK6173909.1"/>
    </source>
</evidence>
<reference evidence="2 3" key="1">
    <citation type="submission" date="2024-01" db="EMBL/GenBank/DDBJ databases">
        <title>The genome of the rayed Mediterranean limpet Patella caerulea (Linnaeus, 1758).</title>
        <authorList>
            <person name="Anh-Thu Weber A."/>
            <person name="Halstead-Nussloch G."/>
        </authorList>
    </citation>
    <scope>NUCLEOTIDE SEQUENCE [LARGE SCALE GENOMIC DNA]</scope>
    <source>
        <strain evidence="2">AATW-2023a</strain>
        <tissue evidence="2">Whole specimen</tissue>
    </source>
</reference>